<evidence type="ECO:0000313" key="4">
    <source>
        <dbReference type="EMBL" id="CBJ25773.1"/>
    </source>
</evidence>
<feature type="compositionally biased region" description="Basic and acidic residues" evidence="1">
    <location>
        <begin position="412"/>
        <end position="431"/>
    </location>
</feature>
<feature type="compositionally biased region" description="Polar residues" evidence="1">
    <location>
        <begin position="661"/>
        <end position="685"/>
    </location>
</feature>
<dbReference type="STRING" id="2880.D7G780"/>
<feature type="compositionally biased region" description="Low complexity" evidence="1">
    <location>
        <begin position="772"/>
        <end position="786"/>
    </location>
</feature>
<dbReference type="PANTHER" id="PTHR46653">
    <property type="entry name" value="SPECIFICITY PROTEIN PHOSPHATASE, PUTATIVE-RELATED"/>
    <property type="match status" value="1"/>
</dbReference>
<feature type="compositionally biased region" description="Basic and acidic residues" evidence="1">
    <location>
        <begin position="580"/>
        <end position="591"/>
    </location>
</feature>
<reference evidence="4 5" key="1">
    <citation type="journal article" date="2010" name="Nature">
        <title>The Ectocarpus genome and the independent evolution of multicellularity in brown algae.</title>
        <authorList>
            <person name="Cock J.M."/>
            <person name="Sterck L."/>
            <person name="Rouze P."/>
            <person name="Scornet D."/>
            <person name="Allen A.E."/>
            <person name="Amoutzias G."/>
            <person name="Anthouard V."/>
            <person name="Artiguenave F."/>
            <person name="Aury J.M."/>
            <person name="Badger J.H."/>
            <person name="Beszteri B."/>
            <person name="Billiau K."/>
            <person name="Bonnet E."/>
            <person name="Bothwell J.H."/>
            <person name="Bowler C."/>
            <person name="Boyen C."/>
            <person name="Brownlee C."/>
            <person name="Carrano C.J."/>
            <person name="Charrier B."/>
            <person name="Cho G.Y."/>
            <person name="Coelho S.M."/>
            <person name="Collen J."/>
            <person name="Corre E."/>
            <person name="Da Silva C."/>
            <person name="Delage L."/>
            <person name="Delaroque N."/>
            <person name="Dittami S.M."/>
            <person name="Doulbeau S."/>
            <person name="Elias M."/>
            <person name="Farnham G."/>
            <person name="Gachon C.M."/>
            <person name="Gschloessl B."/>
            <person name="Heesch S."/>
            <person name="Jabbari K."/>
            <person name="Jubin C."/>
            <person name="Kawai H."/>
            <person name="Kimura K."/>
            <person name="Kloareg B."/>
            <person name="Kupper F.C."/>
            <person name="Lang D."/>
            <person name="Le Bail A."/>
            <person name="Leblanc C."/>
            <person name="Lerouge P."/>
            <person name="Lohr M."/>
            <person name="Lopez P.J."/>
            <person name="Martens C."/>
            <person name="Maumus F."/>
            <person name="Michel G."/>
            <person name="Miranda-Saavedra D."/>
            <person name="Morales J."/>
            <person name="Moreau H."/>
            <person name="Motomura T."/>
            <person name="Nagasato C."/>
            <person name="Napoli C.A."/>
            <person name="Nelson D.R."/>
            <person name="Nyvall-Collen P."/>
            <person name="Peters A.F."/>
            <person name="Pommier C."/>
            <person name="Potin P."/>
            <person name="Poulain J."/>
            <person name="Quesneville H."/>
            <person name="Read B."/>
            <person name="Rensing S.A."/>
            <person name="Ritter A."/>
            <person name="Rousvoal S."/>
            <person name="Samanta M."/>
            <person name="Samson G."/>
            <person name="Schroeder D.C."/>
            <person name="Segurens B."/>
            <person name="Strittmatter M."/>
            <person name="Tonon T."/>
            <person name="Tregear J.W."/>
            <person name="Valentin K."/>
            <person name="von Dassow P."/>
            <person name="Yamagishi T."/>
            <person name="Van de Peer Y."/>
            <person name="Wincker P."/>
        </authorList>
    </citation>
    <scope>NUCLEOTIDE SEQUENCE [LARGE SCALE GENOMIC DNA]</scope>
    <source>
        <strain evidence="5">Ec32 / CCAP1310/4</strain>
    </source>
</reference>
<feature type="domain" description="Tyrosine-protein phosphatase" evidence="2">
    <location>
        <begin position="1"/>
        <end position="148"/>
    </location>
</feature>
<protein>
    <submittedName>
        <fullName evidence="4">Dual specificity phosphatase, catalytic domain containing protein</fullName>
    </submittedName>
</protein>
<feature type="compositionally biased region" description="Polar residues" evidence="1">
    <location>
        <begin position="445"/>
        <end position="457"/>
    </location>
</feature>
<name>D7G780_ECTSI</name>
<dbReference type="SMART" id="SM00195">
    <property type="entry name" value="DSPc"/>
    <property type="match status" value="1"/>
</dbReference>
<proteinExistence type="predicted"/>
<evidence type="ECO:0000256" key="1">
    <source>
        <dbReference type="SAM" id="MobiDB-lite"/>
    </source>
</evidence>
<keyword evidence="5" id="KW-1185">Reference proteome</keyword>
<feature type="compositionally biased region" description="Gly residues" evidence="1">
    <location>
        <begin position="909"/>
        <end position="920"/>
    </location>
</feature>
<feature type="compositionally biased region" description="Polar residues" evidence="1">
    <location>
        <begin position="611"/>
        <end position="623"/>
    </location>
</feature>
<feature type="compositionally biased region" description="Low complexity" evidence="1">
    <location>
        <begin position="1118"/>
        <end position="1129"/>
    </location>
</feature>
<feature type="compositionally biased region" description="Gly residues" evidence="1">
    <location>
        <begin position="951"/>
        <end position="960"/>
    </location>
</feature>
<feature type="compositionally biased region" description="Basic and acidic residues" evidence="1">
    <location>
        <begin position="537"/>
        <end position="556"/>
    </location>
</feature>
<feature type="compositionally biased region" description="Polar residues" evidence="1">
    <location>
        <begin position="989"/>
        <end position="1000"/>
    </location>
</feature>
<dbReference type="eggNOG" id="KOG1716">
    <property type="taxonomic scope" value="Eukaryota"/>
</dbReference>
<sequence>MATKINDGLFIGDAEASQDPEFIELNKITFVINCAGRQLPNLWEQHGLHYLTFPWTSDPDCTLFDGGNVVIEQITNFIDEAAEKGDSVLVHSLDGRGRCIACVSAYLMFRYRWSFEKALDFLCNKRPDAAPNPGFVQQLYRLDLRLYERWYGQSKKPTEDERIRHDQWIPLVPGHVPDREQVRQPRNQGFKAGGQSEFPAPSAASREKNGITTVITDAAAGCFGGAASAFPSLGQLTEVQEEEIVLVNSFLNSQPQIDALPPGRADYEDHVPKELHWIDRPRVDKLTAAGRLGRTKDRRHQHMIPVSPRTGRATPERPGNSSYHALSRGNKTATSTTTAPVGILKKAGTTELNLVIGGGQTLPRSTQPESREVGVPLQSGDTPAAVSGAEGAGGAALVPISSSPSSSTRTVGRAEADKEVVVEDLSDRWSRGDGGTAGSGLSGHETASSGELSSAGHSQGPGALLLEDGMGNSCAAEGDDETDTISTAGNEPGRSDHRSAQVSSSVAPQNDFSSSNYAAPPADRTPKHNHQGASLERGVREGRGPVAAGRKEERQAWDGSTGGGGGADSAGAKKTGGDNGRGRADDSRGKTEPNLLETTARYIEKAKASTLRATSNPLPTNRHTGTKIDVDEKGVSVATTETSAVGLGHTKNQLRRGGSEGSLQRTIPCSRTTGTTANPAAQQDNIRLPKAPVGRPAPKHGKTPIDDPPGPGWGSDDIRSDGFGSGRQRRTEPGGDSPVAAGDEAYRQGPGRWEKKGSRPYPGATDVGGGTLQQLAQAPNPQQRRLPSPRPQQDLGQGDRRQSSSDAGPIFPQKRPNSAPLQRPDGPESDSKSPGPADAAEEERTRGGGGSPAINCASSFGEGPPRAPASSSVGAANQGYPAHGLMPSGSIVQMNVTAGDRGGRLGAAAHGGGGGSGGGSSSSIRPSSRAHGLSVGSSGGGQREAQATLRNGGGGGGREGGAYSSTEQSRLALKSSSEAIDAERRGAKTHQSGYRSSNIGSLPREIRTSQTAEDSSRLRGAGSPAALPNDRDVGVGSVNTDHVRPHGSQRTPSSMAPTSRAKTTGILPPKAGTLPLPSRRRGSSSSDGRDGDGGGGGGSDDLRWANPAPRGRQGHAKGSSGTYGYPGSTDNRGGGSVPSRRQSGDSYGQMPHDGGGQQRSSSRAGGAPIYRSGSPAPVRGRKTANNSAGAAKSADPSRFLYQQRARASEYTPSRIPPGFRGYMASSGGGGGGVADSGRRGATARRSHVPSPKTRDRGQRASGGDTAGRYPVPRASLVADRSPGQRPSTSEGLTGGNGAGRRGRSASPAPRPSSASGRRRSASPSPASLFTSKIDPSFDRPRWK</sequence>
<evidence type="ECO:0000313" key="5">
    <source>
        <dbReference type="Proteomes" id="UP000002630"/>
    </source>
</evidence>
<feature type="region of interest" description="Disordered" evidence="1">
    <location>
        <begin position="306"/>
        <end position="337"/>
    </location>
</feature>
<dbReference type="InterPro" id="IPR000387">
    <property type="entry name" value="Tyr_Pase_dom"/>
</dbReference>
<feature type="domain" description="Tyrosine specific protein phosphatases" evidence="3">
    <location>
        <begin position="68"/>
        <end position="127"/>
    </location>
</feature>
<dbReference type="Proteomes" id="UP000002630">
    <property type="component" value="Linkage Group LG02"/>
</dbReference>
<feature type="region of interest" description="Disordered" evidence="1">
    <location>
        <begin position="358"/>
        <end position="1343"/>
    </location>
</feature>
<dbReference type="InterPro" id="IPR000340">
    <property type="entry name" value="Dual-sp_phosphatase_cat-dom"/>
</dbReference>
<dbReference type="PROSITE" id="PS50056">
    <property type="entry name" value="TYR_PHOSPHATASE_2"/>
    <property type="match status" value="1"/>
</dbReference>
<dbReference type="Gene3D" id="3.90.190.10">
    <property type="entry name" value="Protein tyrosine phosphatase superfamily"/>
    <property type="match status" value="1"/>
</dbReference>
<evidence type="ECO:0000259" key="2">
    <source>
        <dbReference type="PROSITE" id="PS50054"/>
    </source>
</evidence>
<accession>D7G780</accession>
<dbReference type="OrthoDB" id="10252009at2759"/>
<feature type="compositionally biased region" description="Low complexity" evidence="1">
    <location>
        <begin position="1304"/>
        <end position="1327"/>
    </location>
</feature>
<dbReference type="InterPro" id="IPR029021">
    <property type="entry name" value="Prot-tyrosine_phosphatase-like"/>
</dbReference>
<feature type="compositionally biased region" description="Polar residues" evidence="1">
    <location>
        <begin position="319"/>
        <end position="337"/>
    </location>
</feature>
<dbReference type="EMBL" id="FN649727">
    <property type="protein sequence ID" value="CBJ25773.1"/>
    <property type="molecule type" value="Genomic_DNA"/>
</dbReference>
<feature type="compositionally biased region" description="Polar residues" evidence="1">
    <location>
        <begin position="963"/>
        <end position="978"/>
    </location>
</feature>
<dbReference type="InParanoid" id="D7G780"/>
<dbReference type="Pfam" id="PF00782">
    <property type="entry name" value="DSPc"/>
    <property type="match status" value="1"/>
</dbReference>
<evidence type="ECO:0000259" key="3">
    <source>
        <dbReference type="PROSITE" id="PS50056"/>
    </source>
</evidence>
<dbReference type="InterPro" id="IPR020422">
    <property type="entry name" value="TYR_PHOSPHATASE_DUAL_dom"/>
</dbReference>
<organism evidence="4 5">
    <name type="scientific">Ectocarpus siliculosus</name>
    <name type="common">Brown alga</name>
    <name type="synonym">Conferva siliculosa</name>
    <dbReference type="NCBI Taxonomy" id="2880"/>
    <lineage>
        <taxon>Eukaryota</taxon>
        <taxon>Sar</taxon>
        <taxon>Stramenopiles</taxon>
        <taxon>Ochrophyta</taxon>
        <taxon>PX clade</taxon>
        <taxon>Phaeophyceae</taxon>
        <taxon>Ectocarpales</taxon>
        <taxon>Ectocarpaceae</taxon>
        <taxon>Ectocarpus</taxon>
    </lineage>
</organism>
<dbReference type="OMA" id="PAINCAS"/>
<gene>
    <name evidence="4" type="ORF">Esi_0008_0245</name>
</gene>
<feature type="compositionally biased region" description="Polar residues" evidence="1">
    <location>
        <begin position="1048"/>
        <end position="1062"/>
    </location>
</feature>
<dbReference type="PANTHER" id="PTHR46653:SF1">
    <property type="entry name" value="SPECIFICITY PROTEIN PHOSPHATASE, PUTATIVE-RELATED"/>
    <property type="match status" value="1"/>
</dbReference>
<dbReference type="EMBL" id="FN649035">
    <property type="protein sequence ID" value="CBJ25773.1"/>
    <property type="molecule type" value="Genomic_DNA"/>
</dbReference>
<feature type="region of interest" description="Disordered" evidence="1">
    <location>
        <begin position="179"/>
        <end position="206"/>
    </location>
</feature>
<feature type="compositionally biased region" description="Gly residues" evidence="1">
    <location>
        <begin position="432"/>
        <end position="441"/>
    </location>
</feature>
<dbReference type="PROSITE" id="PS50054">
    <property type="entry name" value="TYR_PHOSPHATASE_DUAL"/>
    <property type="match status" value="1"/>
</dbReference>
<feature type="compositionally biased region" description="Low complexity" evidence="1">
    <location>
        <begin position="1158"/>
        <end position="1167"/>
    </location>
</feature>
<feature type="compositionally biased region" description="Low complexity" evidence="1">
    <location>
        <begin position="921"/>
        <end position="932"/>
    </location>
</feature>
<dbReference type="SUPFAM" id="SSF52799">
    <property type="entry name" value="(Phosphotyrosine protein) phosphatases II"/>
    <property type="match status" value="1"/>
</dbReference>
<feature type="compositionally biased region" description="Polar residues" evidence="1">
    <location>
        <begin position="500"/>
        <end position="517"/>
    </location>
</feature>
<dbReference type="CDD" id="cd14498">
    <property type="entry name" value="DSP"/>
    <property type="match status" value="1"/>
</dbReference>